<dbReference type="OrthoDB" id="186173at2"/>
<dbReference type="InterPro" id="IPR024534">
    <property type="entry name" value="JetD_C"/>
</dbReference>
<protein>
    <submittedName>
        <fullName evidence="2">Uncharacterized protein DUF2220</fullName>
    </submittedName>
</protein>
<dbReference type="RefSeq" id="WP_130432302.1">
    <property type="nucleotide sequence ID" value="NZ_SGXF01000001.1"/>
</dbReference>
<dbReference type="EMBL" id="SGXF01000001">
    <property type="protein sequence ID" value="RZT02165.1"/>
    <property type="molecule type" value="Genomic_DNA"/>
</dbReference>
<name>A0A4Q7PNW6_9FIRM</name>
<comment type="caution">
    <text evidence="2">The sequence shown here is derived from an EMBL/GenBank/DDBJ whole genome shotgun (WGS) entry which is preliminary data.</text>
</comment>
<evidence type="ECO:0000313" key="3">
    <source>
        <dbReference type="Proteomes" id="UP000292927"/>
    </source>
</evidence>
<keyword evidence="3" id="KW-1185">Reference proteome</keyword>
<gene>
    <name evidence="2" type="ORF">EV209_0273</name>
</gene>
<evidence type="ECO:0000259" key="1">
    <source>
        <dbReference type="Pfam" id="PF09983"/>
    </source>
</evidence>
<proteinExistence type="predicted"/>
<organism evidence="2 3">
    <name type="scientific">Cuneatibacter caecimuris</name>
    <dbReference type="NCBI Taxonomy" id="1796618"/>
    <lineage>
        <taxon>Bacteria</taxon>
        <taxon>Bacillati</taxon>
        <taxon>Bacillota</taxon>
        <taxon>Clostridia</taxon>
        <taxon>Lachnospirales</taxon>
        <taxon>Lachnospiraceae</taxon>
        <taxon>Cuneatibacter</taxon>
    </lineage>
</organism>
<dbReference type="AlphaFoldDB" id="A0A4Q7PNW6"/>
<accession>A0A4Q7PNW6</accession>
<feature type="domain" description="Wadjet protein JetD C-terminal" evidence="1">
    <location>
        <begin position="215"/>
        <end position="382"/>
    </location>
</feature>
<sequence length="392" mass="45399">MKMISWMLNKVDTPAGRKGRLSGEKHWKVEQKDLNAVGGRSAFVAQAEALEAEGLIRVKWYDVDHTDAEIVHFRLENLSELYRRAGKTPPWEKIAVLRNELEKRRGSRKKSWIAAWENHLMEQLDRGTIPAVLEREEFLCCADALDGLEEPEYKRLFSARCLRDSKAFERDWQREILTAARRHSALIEDAMSDTEALEQIGILEYGQQLYLKGRILFELNGEQISTEKFFCGVTLNSMTLKLGKPLPQQIPQVISIENQANFEAAEYREDTLYIFSHGYFSPREAEFLRKLLRCLGPETSYYHWGDLDYGGVRIFQYIRTKIFPGLQPLYMDRDLLARSRNLGYGGPLSDSVLKKLDHFQEPVLQELIEEMKSSGWGVEQECFLTPELNIIR</sequence>
<dbReference type="Pfam" id="PF09983">
    <property type="entry name" value="JetD_C"/>
    <property type="match status" value="1"/>
</dbReference>
<reference evidence="2 3" key="1">
    <citation type="submission" date="2019-02" db="EMBL/GenBank/DDBJ databases">
        <title>Genomic Encyclopedia of Type Strains, Phase IV (KMG-IV): sequencing the most valuable type-strain genomes for metagenomic binning, comparative biology and taxonomic classification.</title>
        <authorList>
            <person name="Goeker M."/>
        </authorList>
    </citation>
    <scope>NUCLEOTIDE SEQUENCE [LARGE SCALE GENOMIC DNA]</scope>
    <source>
        <strain evidence="2 3">DSM 29486</strain>
    </source>
</reference>
<dbReference type="Proteomes" id="UP000292927">
    <property type="component" value="Unassembled WGS sequence"/>
</dbReference>
<evidence type="ECO:0000313" key="2">
    <source>
        <dbReference type="EMBL" id="RZT02165.1"/>
    </source>
</evidence>